<keyword evidence="2" id="KW-1185">Reference proteome</keyword>
<gene>
    <name evidence="1" type="ORF">Pint_03807</name>
</gene>
<evidence type="ECO:0000313" key="2">
    <source>
        <dbReference type="Proteomes" id="UP001163603"/>
    </source>
</evidence>
<proteinExistence type="predicted"/>
<reference evidence="2" key="1">
    <citation type="journal article" date="2023" name="G3 (Bethesda)">
        <title>Genome assembly and association tests identify interacting loci associated with vigor, precocity, and sex in interspecific pistachio rootstocks.</title>
        <authorList>
            <person name="Palmer W."/>
            <person name="Jacygrad E."/>
            <person name="Sagayaradj S."/>
            <person name="Cavanaugh K."/>
            <person name="Han R."/>
            <person name="Bertier L."/>
            <person name="Beede B."/>
            <person name="Kafkas S."/>
            <person name="Golino D."/>
            <person name="Preece J."/>
            <person name="Michelmore R."/>
        </authorList>
    </citation>
    <scope>NUCLEOTIDE SEQUENCE [LARGE SCALE GENOMIC DNA]</scope>
</reference>
<protein>
    <submittedName>
        <fullName evidence="1">Uncharacterized protein</fullName>
    </submittedName>
</protein>
<accession>A0ACC0Z3Z7</accession>
<sequence>MAHQEAIKQLQSLIEDVEDESMKETFKNMHQDKQTETLVRFLKARDWNVSKAHKMRPIIPAELYRAVRDSQLIGLSGYSKDGLPVIAVGVGLSTYDKASANYYLQSHIQINEYRDRVVLPAASKKYDRHIGTCLKILDMTGLKLSALNQIKLMTAISTVDDLNYPEKAETYYIVNAPYIFSACFKPENVLVREDGHIMLSDFGLSLRCAVSLTVVKSSTLGSETLKKNPKVQKPKNETGNQVTPLPELIADPTNARSMSFVGTHEYLAPETIEGEGHGNAVDWWNFGIFLYELSFGGAGVQNVAVSENYGNVGEDSIEDFKRL</sequence>
<dbReference type="Proteomes" id="UP001163603">
    <property type="component" value="Chromosome 3"/>
</dbReference>
<evidence type="ECO:0000313" key="1">
    <source>
        <dbReference type="EMBL" id="KAJ0044653.1"/>
    </source>
</evidence>
<comment type="caution">
    <text evidence="1">The sequence shown here is derived from an EMBL/GenBank/DDBJ whole genome shotgun (WGS) entry which is preliminary data.</text>
</comment>
<dbReference type="EMBL" id="CM047738">
    <property type="protein sequence ID" value="KAJ0044653.1"/>
    <property type="molecule type" value="Genomic_DNA"/>
</dbReference>
<organism evidence="1 2">
    <name type="scientific">Pistacia integerrima</name>
    <dbReference type="NCBI Taxonomy" id="434235"/>
    <lineage>
        <taxon>Eukaryota</taxon>
        <taxon>Viridiplantae</taxon>
        <taxon>Streptophyta</taxon>
        <taxon>Embryophyta</taxon>
        <taxon>Tracheophyta</taxon>
        <taxon>Spermatophyta</taxon>
        <taxon>Magnoliopsida</taxon>
        <taxon>eudicotyledons</taxon>
        <taxon>Gunneridae</taxon>
        <taxon>Pentapetalae</taxon>
        <taxon>rosids</taxon>
        <taxon>malvids</taxon>
        <taxon>Sapindales</taxon>
        <taxon>Anacardiaceae</taxon>
        <taxon>Pistacia</taxon>
    </lineage>
</organism>
<name>A0ACC0Z3Z7_9ROSI</name>